<dbReference type="GO" id="GO:0007165">
    <property type="term" value="P:signal transduction"/>
    <property type="evidence" value="ECO:0007669"/>
    <property type="project" value="UniProtKB-KW"/>
</dbReference>
<evidence type="ECO:0000256" key="4">
    <source>
        <dbReference type="ARBA" id="ARBA00023136"/>
    </source>
</evidence>
<dbReference type="GO" id="GO:0006935">
    <property type="term" value="P:chemotaxis"/>
    <property type="evidence" value="ECO:0007669"/>
    <property type="project" value="UniProtKB-ARBA"/>
</dbReference>
<keyword evidence="2 9" id="KW-0812">Transmembrane</keyword>
<keyword evidence="12" id="KW-1185">Reference proteome</keyword>
<keyword evidence="8" id="KW-0175">Coiled coil</keyword>
<evidence type="ECO:0000256" key="9">
    <source>
        <dbReference type="SAM" id="Phobius"/>
    </source>
</evidence>
<evidence type="ECO:0000256" key="8">
    <source>
        <dbReference type="SAM" id="Coils"/>
    </source>
</evidence>
<organism evidence="11 12">
    <name type="scientific">Pontibacterium sinense</name>
    <dbReference type="NCBI Taxonomy" id="2781979"/>
    <lineage>
        <taxon>Bacteria</taxon>
        <taxon>Pseudomonadati</taxon>
        <taxon>Pseudomonadota</taxon>
        <taxon>Gammaproteobacteria</taxon>
        <taxon>Oceanospirillales</taxon>
        <taxon>Oceanospirillaceae</taxon>
        <taxon>Pontibacterium</taxon>
    </lineage>
</organism>
<dbReference type="PANTHER" id="PTHR32089">
    <property type="entry name" value="METHYL-ACCEPTING CHEMOTAXIS PROTEIN MCPB"/>
    <property type="match status" value="1"/>
</dbReference>
<feature type="coiled-coil region" evidence="8">
    <location>
        <begin position="465"/>
        <end position="492"/>
    </location>
</feature>
<sequence length="658" mass="72841">MKISQLTRLATLALLFIVIFLSGSVIWSLNRLHDAFSASAYYQNYQREVRELIGKPIHTYLLNGNATLLTTISDNISTVIDSTSQNTHLSTEMRNETVALLDKLSNTTLSELRAAGKLADPQELLINNERELIGELARATEYTESANLANPQQRQQYLALITQLQRSLVALSHTRQSYFTDDSNDKLDTLKHYQSELNQTSLILHGLPRLGVYSQESDDGDDLASLMGWQKDEESNDREDKGDAIIDEIRSLVKRYPKELNNAQKFITQKQQAKHATQQHLNELEQSLSRYAAAVNQRYAAIQRDVYFLLAICVTLIVVTGLLMTLLKHRLSRILIETSNYIDKLSKGDLSKEFNLRSSISEVKSLHCSVNALHSYFTHLIAQIRNETQHLSSLEHQISQGAIHLESIVSKQLSSTERVAVQMTQLDGSYQQVAENAAQTSNATSEAQSLANQSADYMLTTSNSIHSLTGEVEETAKALELLKQDAREIESALEVIQGFAEQTNLLALNAAIEAARAGEAGRGFAVVADEVRNLASRTSSSAIEIKLITDKLNQATSTTTERMNKQLDAAAITIQSAQDAQNTIESVRESIENVHNMNSLIASATEEQTCSTTEISNAVNEAADLSKSSSQEADNNQKYASELSKISTSLSALVQQFN</sequence>
<protein>
    <submittedName>
        <fullName evidence="11">Methyl-accepting chemotaxis protein</fullName>
    </submittedName>
</protein>
<dbReference type="PROSITE" id="PS50111">
    <property type="entry name" value="CHEMOTAXIS_TRANSDUC_2"/>
    <property type="match status" value="1"/>
</dbReference>
<dbReference type="SUPFAM" id="SSF58104">
    <property type="entry name" value="Methyl-accepting chemotaxis protein (MCP) signaling domain"/>
    <property type="match status" value="1"/>
</dbReference>
<evidence type="ECO:0000313" key="11">
    <source>
        <dbReference type="EMBL" id="MBE9399236.1"/>
    </source>
</evidence>
<reference evidence="11" key="1">
    <citation type="submission" date="2020-10" db="EMBL/GenBank/DDBJ databases">
        <title>Bacterium isolated from coastal waters sediment.</title>
        <authorList>
            <person name="Chen R.-J."/>
            <person name="Lu D.-C."/>
            <person name="Zhu K.-L."/>
            <person name="Du Z.-J."/>
        </authorList>
    </citation>
    <scope>NUCLEOTIDE SEQUENCE</scope>
    <source>
        <strain evidence="11">N1Y112</strain>
    </source>
</reference>
<dbReference type="PANTHER" id="PTHR32089:SF119">
    <property type="entry name" value="METHYL-ACCEPTING CHEMOTAXIS PROTEIN CTPL"/>
    <property type="match status" value="1"/>
</dbReference>
<dbReference type="Proteomes" id="UP000640333">
    <property type="component" value="Unassembled WGS sequence"/>
</dbReference>
<dbReference type="RefSeq" id="WP_193954933.1">
    <property type="nucleotide sequence ID" value="NZ_JADEYS010000024.1"/>
</dbReference>
<evidence type="ECO:0000256" key="1">
    <source>
        <dbReference type="ARBA" id="ARBA00004141"/>
    </source>
</evidence>
<evidence type="ECO:0000313" key="12">
    <source>
        <dbReference type="Proteomes" id="UP000640333"/>
    </source>
</evidence>
<feature type="transmembrane region" description="Helical" evidence="9">
    <location>
        <begin position="306"/>
        <end position="327"/>
    </location>
</feature>
<keyword evidence="3 9" id="KW-1133">Transmembrane helix</keyword>
<dbReference type="InterPro" id="IPR004089">
    <property type="entry name" value="MCPsignal_dom"/>
</dbReference>
<comment type="similarity">
    <text evidence="6">Belongs to the methyl-accepting chemotaxis (MCP) protein family.</text>
</comment>
<evidence type="ECO:0000256" key="3">
    <source>
        <dbReference type="ARBA" id="ARBA00022989"/>
    </source>
</evidence>
<dbReference type="Gene3D" id="1.10.287.950">
    <property type="entry name" value="Methyl-accepting chemotaxis protein"/>
    <property type="match status" value="1"/>
</dbReference>
<dbReference type="AlphaFoldDB" id="A0A8J7K8A5"/>
<keyword evidence="4 9" id="KW-0472">Membrane</keyword>
<dbReference type="Pfam" id="PF00015">
    <property type="entry name" value="MCPsignal"/>
    <property type="match status" value="1"/>
</dbReference>
<evidence type="ECO:0000256" key="5">
    <source>
        <dbReference type="ARBA" id="ARBA00023224"/>
    </source>
</evidence>
<proteinExistence type="inferred from homology"/>
<comment type="subcellular location">
    <subcellularLocation>
        <location evidence="1">Membrane</location>
        <topology evidence="1">Multi-pass membrane protein</topology>
    </subcellularLocation>
</comment>
<dbReference type="SMART" id="SM00283">
    <property type="entry name" value="MA"/>
    <property type="match status" value="1"/>
</dbReference>
<evidence type="ECO:0000256" key="7">
    <source>
        <dbReference type="PROSITE-ProRule" id="PRU00284"/>
    </source>
</evidence>
<dbReference type="FunFam" id="1.10.287.950:FF:000001">
    <property type="entry name" value="Methyl-accepting chemotaxis sensory transducer"/>
    <property type="match status" value="1"/>
</dbReference>
<keyword evidence="5 7" id="KW-0807">Transducer</keyword>
<comment type="caution">
    <text evidence="11">The sequence shown here is derived from an EMBL/GenBank/DDBJ whole genome shotgun (WGS) entry which is preliminary data.</text>
</comment>
<accession>A0A8J7K8A5</accession>
<evidence type="ECO:0000256" key="2">
    <source>
        <dbReference type="ARBA" id="ARBA00022692"/>
    </source>
</evidence>
<feature type="domain" description="Methyl-accepting transducer" evidence="10">
    <location>
        <begin position="387"/>
        <end position="623"/>
    </location>
</feature>
<evidence type="ECO:0000259" key="10">
    <source>
        <dbReference type="PROSITE" id="PS50111"/>
    </source>
</evidence>
<evidence type="ECO:0000256" key="6">
    <source>
        <dbReference type="ARBA" id="ARBA00029447"/>
    </source>
</evidence>
<gene>
    <name evidence="11" type="ORF">IOQ59_18395</name>
</gene>
<dbReference type="GO" id="GO:0016020">
    <property type="term" value="C:membrane"/>
    <property type="evidence" value="ECO:0007669"/>
    <property type="project" value="UniProtKB-SubCell"/>
</dbReference>
<name>A0A8J7K8A5_9GAMM</name>
<dbReference type="EMBL" id="JADEYS010000024">
    <property type="protein sequence ID" value="MBE9399236.1"/>
    <property type="molecule type" value="Genomic_DNA"/>
</dbReference>